<dbReference type="PRINTS" id="PR00959">
    <property type="entry name" value="MEVGALKINASE"/>
</dbReference>
<sequence>MKILSMGKIYTKDNMEKQLHRYGSAAVEFKKYFGVKPEFFFSAPGRTEVGGNHTDHNLGCVLAAGVSLDIIAAVIPADDGYITVKSEGFPTDVVDICDTEPRENEKNTSSALIRGVADGFKKNGHKLGGFKAYMTSEVLQGSGLSSSAAYEVIIGTILNGLYNDGEINDVEIAKIAQYAENVHFGKPSGLMDQMASSVGGLITIDFKDKDAPLVQCVNYDFSESGHKLCIIDTKGSHADLTPEYAAIPPEMKSIAEHFGKTVLREITKDDVMENIVTLREKCGDRAVLRALHFFDENERVAKQEAALERGRFSEFLKLVNESGDSSLAYLQNIFSAVNVREQGLTIALYLAKKILGSEGACRVHGGGFAGTIQAFVPNNKLEEFKAEMDRVFGDGACHILTIRDCGGTRVLFEV</sequence>
<keyword evidence="3 7" id="KW-0808">Transferase</keyword>
<comment type="caution">
    <text evidence="7">The sequence shown here is derived from an EMBL/GenBank/DDBJ whole genome shotgun (WGS) entry which is preliminary data.</text>
</comment>
<evidence type="ECO:0000259" key="5">
    <source>
        <dbReference type="Pfam" id="PF00288"/>
    </source>
</evidence>
<dbReference type="Pfam" id="PF00288">
    <property type="entry name" value="GHMP_kinases_N"/>
    <property type="match status" value="1"/>
</dbReference>
<gene>
    <name evidence="7" type="ORF">RASY3_13515</name>
</gene>
<evidence type="ECO:0000313" key="8">
    <source>
        <dbReference type="Proteomes" id="UP000021369"/>
    </source>
</evidence>
<dbReference type="RefSeq" id="WP_196243656.1">
    <property type="nucleotide sequence ID" value="NZ_JEOB01000004.1"/>
</dbReference>
<evidence type="ECO:0000313" key="7">
    <source>
        <dbReference type="EMBL" id="EXM37558.1"/>
    </source>
</evidence>
<dbReference type="InterPro" id="IPR006206">
    <property type="entry name" value="Mevalonate/galactokinase"/>
</dbReference>
<keyword evidence="8" id="KW-1185">Reference proteome</keyword>
<dbReference type="GO" id="GO:0006012">
    <property type="term" value="P:galactose metabolic process"/>
    <property type="evidence" value="ECO:0007669"/>
    <property type="project" value="InterPro"/>
</dbReference>
<dbReference type="InterPro" id="IPR000705">
    <property type="entry name" value="Galactokinase"/>
</dbReference>
<evidence type="ECO:0000256" key="1">
    <source>
        <dbReference type="ARBA" id="ARBA00006566"/>
    </source>
</evidence>
<keyword evidence="2" id="KW-0547">Nucleotide-binding</keyword>
<dbReference type="InterPro" id="IPR036554">
    <property type="entry name" value="GHMP_kinase_C_sf"/>
</dbReference>
<accession>A0A011VSK1</accession>
<dbReference type="InterPro" id="IPR019539">
    <property type="entry name" value="GalKase_N"/>
</dbReference>
<dbReference type="EMBL" id="JEOB01000004">
    <property type="protein sequence ID" value="EXM37558.1"/>
    <property type="molecule type" value="Genomic_DNA"/>
</dbReference>
<keyword evidence="4" id="KW-0067">ATP-binding</keyword>
<organism evidence="7 8">
    <name type="scientific">Ruminococcus albus SY3</name>
    <dbReference type="NCBI Taxonomy" id="1341156"/>
    <lineage>
        <taxon>Bacteria</taxon>
        <taxon>Bacillati</taxon>
        <taxon>Bacillota</taxon>
        <taxon>Clostridia</taxon>
        <taxon>Eubacteriales</taxon>
        <taxon>Oscillospiraceae</taxon>
        <taxon>Ruminococcus</taxon>
    </lineage>
</organism>
<dbReference type="Gene3D" id="3.30.70.890">
    <property type="entry name" value="GHMP kinase, C-terminal domain"/>
    <property type="match status" value="1"/>
</dbReference>
<dbReference type="InterPro" id="IPR020568">
    <property type="entry name" value="Ribosomal_Su5_D2-typ_SF"/>
</dbReference>
<dbReference type="PRINTS" id="PR00473">
    <property type="entry name" value="GALCTOKINASE"/>
</dbReference>
<proteinExistence type="inferred from homology"/>
<dbReference type="AlphaFoldDB" id="A0A011VSK1"/>
<name>A0A011VSK1_RUMAL</name>
<dbReference type="InterPro" id="IPR014721">
    <property type="entry name" value="Ribsml_uS5_D2-typ_fold_subgr"/>
</dbReference>
<dbReference type="Proteomes" id="UP000021369">
    <property type="component" value="Unassembled WGS sequence"/>
</dbReference>
<dbReference type="PATRIC" id="fig|1341156.4.peg.3726"/>
<dbReference type="GO" id="GO:0004335">
    <property type="term" value="F:galactokinase activity"/>
    <property type="evidence" value="ECO:0007669"/>
    <property type="project" value="InterPro"/>
</dbReference>
<dbReference type="InterPro" id="IPR006204">
    <property type="entry name" value="GHMP_kinase_N_dom"/>
</dbReference>
<dbReference type="SUPFAM" id="SSF54211">
    <property type="entry name" value="Ribosomal protein S5 domain 2-like"/>
    <property type="match status" value="1"/>
</dbReference>
<dbReference type="GO" id="GO:0005524">
    <property type="term" value="F:ATP binding"/>
    <property type="evidence" value="ECO:0007669"/>
    <property type="project" value="UniProtKB-KW"/>
</dbReference>
<dbReference type="PANTHER" id="PTHR10457">
    <property type="entry name" value="MEVALONATE KINASE/GALACTOKINASE"/>
    <property type="match status" value="1"/>
</dbReference>
<reference evidence="7 8" key="1">
    <citation type="submission" date="2013-06" db="EMBL/GenBank/DDBJ databases">
        <title>Rumen cellulosomics: divergent fiber-degrading strategies revealed by comparative genome-wide analysis of six Ruminococcal strains.</title>
        <authorList>
            <person name="Dassa B."/>
            <person name="Borovok I."/>
            <person name="Lamed R."/>
            <person name="Flint H."/>
            <person name="Yeoman C.J."/>
            <person name="White B."/>
            <person name="Bayer E.A."/>
        </authorList>
    </citation>
    <scope>NUCLEOTIDE SEQUENCE [LARGE SCALE GENOMIC DNA]</scope>
    <source>
        <strain evidence="7 8">SY3</strain>
    </source>
</reference>
<feature type="domain" description="GHMP kinase N-terminal" evidence="5">
    <location>
        <begin position="112"/>
        <end position="200"/>
    </location>
</feature>
<dbReference type="PIRSF" id="PIRSF000530">
    <property type="entry name" value="Galactokinase"/>
    <property type="match status" value="1"/>
</dbReference>
<feature type="domain" description="Galactokinase N-terminal" evidence="6">
    <location>
        <begin position="28"/>
        <end position="74"/>
    </location>
</feature>
<evidence type="ECO:0000259" key="6">
    <source>
        <dbReference type="Pfam" id="PF10509"/>
    </source>
</evidence>
<dbReference type="PANTHER" id="PTHR10457:SF7">
    <property type="entry name" value="GALACTOKINASE-RELATED"/>
    <property type="match status" value="1"/>
</dbReference>
<protein>
    <submittedName>
        <fullName evidence="7">Galactokinase</fullName>
    </submittedName>
</protein>
<dbReference type="SUPFAM" id="SSF55060">
    <property type="entry name" value="GHMP Kinase, C-terminal domain"/>
    <property type="match status" value="1"/>
</dbReference>
<dbReference type="Pfam" id="PF10509">
    <property type="entry name" value="GalKase_gal_bdg"/>
    <property type="match status" value="1"/>
</dbReference>
<evidence type="ECO:0000256" key="2">
    <source>
        <dbReference type="ARBA" id="ARBA00022741"/>
    </source>
</evidence>
<dbReference type="Gene3D" id="3.30.230.10">
    <property type="match status" value="1"/>
</dbReference>
<evidence type="ECO:0000256" key="4">
    <source>
        <dbReference type="ARBA" id="ARBA00022840"/>
    </source>
</evidence>
<evidence type="ECO:0000256" key="3">
    <source>
        <dbReference type="ARBA" id="ARBA00022777"/>
    </source>
</evidence>
<comment type="similarity">
    <text evidence="1">Belongs to the GHMP kinase family. GalK subfamily.</text>
</comment>
<dbReference type="GO" id="GO:0005829">
    <property type="term" value="C:cytosol"/>
    <property type="evidence" value="ECO:0007669"/>
    <property type="project" value="TreeGrafter"/>
</dbReference>
<keyword evidence="3 7" id="KW-0418">Kinase</keyword>